<dbReference type="InterPro" id="IPR050261">
    <property type="entry name" value="FrsA_esterase"/>
</dbReference>
<reference evidence="2" key="1">
    <citation type="journal article" date="2021" name="PeerJ">
        <title>Extensive microbial diversity within the chicken gut microbiome revealed by metagenomics and culture.</title>
        <authorList>
            <person name="Gilroy R."/>
            <person name="Ravi A."/>
            <person name="Getino M."/>
            <person name="Pursley I."/>
            <person name="Horton D.L."/>
            <person name="Alikhan N.F."/>
            <person name="Baker D."/>
            <person name="Gharbi K."/>
            <person name="Hall N."/>
            <person name="Watson M."/>
            <person name="Adriaenssens E.M."/>
            <person name="Foster-Nyarko E."/>
            <person name="Jarju S."/>
            <person name="Secka A."/>
            <person name="Antonio M."/>
            <person name="Oren A."/>
            <person name="Chaudhuri R.R."/>
            <person name="La Ragione R."/>
            <person name="Hildebrand F."/>
            <person name="Pallen M.J."/>
        </authorList>
    </citation>
    <scope>NUCLEOTIDE SEQUENCE</scope>
    <source>
        <strain evidence="2">ChiGjej4B4-18154</strain>
    </source>
</reference>
<proteinExistence type="predicted"/>
<feature type="transmembrane region" description="Helical" evidence="1">
    <location>
        <begin position="603"/>
        <end position="627"/>
    </location>
</feature>
<dbReference type="EMBL" id="DXBV01000043">
    <property type="protein sequence ID" value="HIZ30508.1"/>
    <property type="molecule type" value="Genomic_DNA"/>
</dbReference>
<keyword evidence="1" id="KW-0812">Transmembrane</keyword>
<dbReference type="PANTHER" id="PTHR22946">
    <property type="entry name" value="DIENELACTONE HYDROLASE DOMAIN-CONTAINING PROTEIN-RELATED"/>
    <property type="match status" value="1"/>
</dbReference>
<feature type="transmembrane region" description="Helical" evidence="1">
    <location>
        <begin position="399"/>
        <end position="423"/>
    </location>
</feature>
<organism evidence="2 3">
    <name type="scientific">Candidatus Allofournierella merdipullorum</name>
    <dbReference type="NCBI Taxonomy" id="2838595"/>
    <lineage>
        <taxon>Bacteria</taxon>
        <taxon>Bacillati</taxon>
        <taxon>Bacillota</taxon>
        <taxon>Clostridia</taxon>
        <taxon>Eubacteriales</taxon>
        <taxon>Oscillospiraceae</taxon>
        <taxon>Allofournierella</taxon>
    </lineage>
</organism>
<dbReference type="InterPro" id="IPR029058">
    <property type="entry name" value="AB_hydrolase_fold"/>
</dbReference>
<accession>A0A9D2E3E9</accession>
<comment type="caution">
    <text evidence="2">The sequence shown here is derived from an EMBL/GenBank/DDBJ whole genome shotgun (WGS) entry which is preliminary data.</text>
</comment>
<keyword evidence="1" id="KW-0472">Membrane</keyword>
<feature type="transmembrane region" description="Helical" evidence="1">
    <location>
        <begin position="571"/>
        <end position="591"/>
    </location>
</feature>
<reference evidence="2" key="2">
    <citation type="submission" date="2021-04" db="EMBL/GenBank/DDBJ databases">
        <authorList>
            <person name="Gilroy R."/>
        </authorList>
    </citation>
    <scope>NUCLEOTIDE SEQUENCE</scope>
    <source>
        <strain evidence="2">ChiGjej4B4-18154</strain>
    </source>
</reference>
<dbReference type="PANTHER" id="PTHR22946:SF0">
    <property type="entry name" value="DIENELACTONE HYDROLASE DOMAIN-CONTAINING PROTEIN"/>
    <property type="match status" value="1"/>
</dbReference>
<evidence type="ECO:0000256" key="1">
    <source>
        <dbReference type="SAM" id="Phobius"/>
    </source>
</evidence>
<gene>
    <name evidence="2" type="ORF">H9813_04650</name>
</gene>
<protein>
    <recommendedName>
        <fullName evidence="4">Alpha/beta hydrolase family protein</fullName>
    </recommendedName>
</protein>
<sequence>MENRLFTTKTPQGSRRLLAALACIVLLASLLAQVISSAGGRIKVENITIDSRGATLSADLYYPAGTDDEDSIPGLIVAHGAGVTKGNMRGIAEEMARRGFVVLNVNGYATGLSEMPVYDEQDMGILDYQTFSTPSGIYDALTFLRTLNFVDKERICLIGHSQGSMRTGMAAMMDCGYLSFNDIMINVLYDTFGESFTLEEIAMDADALAAQRLEPAEMALYEHLKEENRAAYDAMVKAVVLIGTTAANAGPMSTVAVAGHEVQRNCQVNKCVILGDYDTFNLSYHTDENIKAAMHITGDIPSDEWLILDDLNATSTSAGNIYQTSVLDAPELQQAIQDRATWISFFHPETHSRNFFSSATTMDIAKYCEQVLQYNGGELGAADASPVDASDVRFFAREFLNGIALIAMIAMLVPLAALLYHTGFFAACTGKNEAVIAGTGSGRFWINSGIAAVVGFGAIYYVNTIFAPGLPSPTLLPLFPSWWLTPIFLVVVAAVGVVQLVVYGVLDKKAGRNGFAGLNINIGVVNVLKTLLASLILLTAAYFSLTVIKYFFNQDFRFWMTAFEEMKVEHWALMIGFFCTMFVQYLVIGAAQNYPLKSRLPLWAENIVAVLSNSVGVWVCCLINILMLQSSGVVFSNWTSSYGFLLFVPITVYVTRRLYQVTRSIWLGAAVNSLLISWMMISTIGYNIYFAQNFVSNFFNI</sequence>
<dbReference type="Proteomes" id="UP000824035">
    <property type="component" value="Unassembled WGS sequence"/>
</dbReference>
<feature type="transmembrane region" description="Helical" evidence="1">
    <location>
        <begin position="666"/>
        <end position="689"/>
    </location>
</feature>
<dbReference type="SUPFAM" id="SSF53474">
    <property type="entry name" value="alpha/beta-Hydrolases"/>
    <property type="match status" value="1"/>
</dbReference>
<feature type="transmembrane region" description="Helical" evidence="1">
    <location>
        <begin position="527"/>
        <end position="551"/>
    </location>
</feature>
<dbReference type="AlphaFoldDB" id="A0A9D2E3E9"/>
<evidence type="ECO:0008006" key="4">
    <source>
        <dbReference type="Google" id="ProtNLM"/>
    </source>
</evidence>
<evidence type="ECO:0000313" key="2">
    <source>
        <dbReference type="EMBL" id="HIZ30508.1"/>
    </source>
</evidence>
<evidence type="ECO:0000313" key="3">
    <source>
        <dbReference type="Proteomes" id="UP000824035"/>
    </source>
</evidence>
<feature type="transmembrane region" description="Helical" evidence="1">
    <location>
        <begin position="633"/>
        <end position="654"/>
    </location>
</feature>
<name>A0A9D2E3E9_9FIRM</name>
<keyword evidence="1" id="KW-1133">Transmembrane helix</keyword>
<dbReference type="Gene3D" id="3.40.50.1820">
    <property type="entry name" value="alpha/beta hydrolase"/>
    <property type="match status" value="1"/>
</dbReference>
<feature type="transmembrane region" description="Helical" evidence="1">
    <location>
        <begin position="482"/>
        <end position="506"/>
    </location>
</feature>
<feature type="transmembrane region" description="Helical" evidence="1">
    <location>
        <begin position="444"/>
        <end position="462"/>
    </location>
</feature>